<organism evidence="2 3">
    <name type="scientific">Setaria viridis</name>
    <name type="common">Green bristlegrass</name>
    <name type="synonym">Setaria italica subsp. viridis</name>
    <dbReference type="NCBI Taxonomy" id="4556"/>
    <lineage>
        <taxon>Eukaryota</taxon>
        <taxon>Viridiplantae</taxon>
        <taxon>Streptophyta</taxon>
        <taxon>Embryophyta</taxon>
        <taxon>Tracheophyta</taxon>
        <taxon>Spermatophyta</taxon>
        <taxon>Magnoliopsida</taxon>
        <taxon>Liliopsida</taxon>
        <taxon>Poales</taxon>
        <taxon>Poaceae</taxon>
        <taxon>PACMAD clade</taxon>
        <taxon>Panicoideae</taxon>
        <taxon>Panicodae</taxon>
        <taxon>Paniceae</taxon>
        <taxon>Cenchrinae</taxon>
        <taxon>Setaria</taxon>
    </lineage>
</organism>
<feature type="region of interest" description="Disordered" evidence="1">
    <location>
        <begin position="29"/>
        <end position="109"/>
    </location>
</feature>
<feature type="region of interest" description="Disordered" evidence="1">
    <location>
        <begin position="445"/>
        <end position="468"/>
    </location>
</feature>
<feature type="compositionally biased region" description="Low complexity" evidence="1">
    <location>
        <begin position="522"/>
        <end position="536"/>
    </location>
</feature>
<feature type="region of interest" description="Disordered" evidence="1">
    <location>
        <begin position="480"/>
        <end position="536"/>
    </location>
</feature>
<feature type="compositionally biased region" description="Basic and acidic residues" evidence="1">
    <location>
        <begin position="81"/>
        <end position="95"/>
    </location>
</feature>
<dbReference type="Proteomes" id="UP000298652">
    <property type="component" value="Chromosome 4"/>
</dbReference>
<gene>
    <name evidence="2" type="ORF">SEVIR_4G272700v2</name>
</gene>
<feature type="compositionally biased region" description="Basic and acidic residues" evidence="1">
    <location>
        <begin position="32"/>
        <end position="42"/>
    </location>
</feature>
<dbReference type="AlphaFoldDB" id="A0A4U6V811"/>
<feature type="compositionally biased region" description="Gly residues" evidence="1">
    <location>
        <begin position="294"/>
        <end position="307"/>
    </location>
</feature>
<evidence type="ECO:0000256" key="1">
    <source>
        <dbReference type="SAM" id="MobiDB-lite"/>
    </source>
</evidence>
<evidence type="ECO:0000313" key="3">
    <source>
        <dbReference type="Proteomes" id="UP000298652"/>
    </source>
</evidence>
<feature type="compositionally biased region" description="Basic and acidic residues" evidence="1">
    <location>
        <begin position="50"/>
        <end position="59"/>
    </location>
</feature>
<dbReference type="EMBL" id="CM016555">
    <property type="protein sequence ID" value="TKW23119.1"/>
    <property type="molecule type" value="Genomic_DNA"/>
</dbReference>
<sequence>MTRRRLSCGSGRHCCRCDLINCAAARSARMRASRDEGEKDGVKANGRAVEPTRDGKRAELLPAPLTPPPPLAGPCSGGAPRWREGHRRDEEDSRTLDALGGGRDQDARAAGDGAVEDLDGVAVLDLVPPQGAVLVHDVLLVHEEVAAAAVVHGEVQPLHLLAQVADHVHSAHLQRHRPRAEHHLHRDPLLVPGPDPVAAARRRRRRRIRGGRLAHDDAQLHHTVRRRVVVRQRPAVVHLRLADEKCRPRRGQRALRAVLEEFLDARHGVGRADVERDGVADRGGRDGDADDVGRGVGGGGGGGGGGRVVVVGEEEEDAGSLEDAVVRGVARVVVELPAAEEEALGGRRDALARAHRLLHLPHRREVPHLEGELPAPRRRERHHRGAFRRSWRLVSWRSPRGGGGARAAAMRERVGGVLTAAPERGSEGWGGGELCARTRSRRRRWARAHERNGRDGRGARRSSGAPGVAAWRLRGRVKSGVTGADAPAPRQSIAAGTRSHLSTRQLPPARCPARTHGMHGGSTTVTAATDSDAATD</sequence>
<feature type="compositionally biased region" description="Basic and acidic residues" evidence="1">
    <location>
        <begin position="274"/>
        <end position="293"/>
    </location>
</feature>
<accession>A0A4U6V811</accession>
<proteinExistence type="predicted"/>
<dbReference type="Gramene" id="TKW23119">
    <property type="protein sequence ID" value="TKW23119"/>
    <property type="gene ID" value="SEVIR_4G272700v2"/>
</dbReference>
<protein>
    <submittedName>
        <fullName evidence="2">Uncharacterized protein</fullName>
    </submittedName>
</protein>
<evidence type="ECO:0000313" key="2">
    <source>
        <dbReference type="EMBL" id="TKW23119.1"/>
    </source>
</evidence>
<name>A0A4U6V811_SETVI</name>
<reference evidence="2" key="1">
    <citation type="submission" date="2019-03" db="EMBL/GenBank/DDBJ databases">
        <title>WGS assembly of Setaria viridis.</title>
        <authorList>
            <person name="Huang P."/>
            <person name="Jenkins J."/>
            <person name="Grimwood J."/>
            <person name="Barry K."/>
            <person name="Healey A."/>
            <person name="Mamidi S."/>
            <person name="Sreedasyam A."/>
            <person name="Shu S."/>
            <person name="Feldman M."/>
            <person name="Wu J."/>
            <person name="Yu Y."/>
            <person name="Chen C."/>
            <person name="Johnson J."/>
            <person name="Rokhsar D."/>
            <person name="Baxter I."/>
            <person name="Schmutz J."/>
            <person name="Brutnell T."/>
            <person name="Kellogg E."/>
        </authorList>
    </citation>
    <scope>NUCLEOTIDE SEQUENCE [LARGE SCALE GENOMIC DNA]</scope>
</reference>
<feature type="region of interest" description="Disordered" evidence="1">
    <location>
        <begin position="274"/>
        <end position="307"/>
    </location>
</feature>
<keyword evidence="3" id="KW-1185">Reference proteome</keyword>
<feature type="compositionally biased region" description="Basic and acidic residues" evidence="1">
    <location>
        <begin position="447"/>
        <end position="458"/>
    </location>
</feature>